<feature type="region of interest" description="Disordered" evidence="1">
    <location>
        <begin position="1"/>
        <end position="39"/>
    </location>
</feature>
<dbReference type="EMBL" id="JADYXP020000003">
    <property type="protein sequence ID" value="KAL0128739.1"/>
    <property type="molecule type" value="Genomic_DNA"/>
</dbReference>
<name>A0AAW2GKI8_9HYME</name>
<evidence type="ECO:0000256" key="2">
    <source>
        <dbReference type="SAM" id="Phobius"/>
    </source>
</evidence>
<evidence type="ECO:0000313" key="4">
    <source>
        <dbReference type="Proteomes" id="UP001430953"/>
    </source>
</evidence>
<keyword evidence="2" id="KW-1133">Transmembrane helix</keyword>
<keyword evidence="4" id="KW-1185">Reference proteome</keyword>
<feature type="compositionally biased region" description="Basic and acidic residues" evidence="1">
    <location>
        <begin position="27"/>
        <end position="39"/>
    </location>
</feature>
<gene>
    <name evidence="3" type="ORF">PUN28_003844</name>
</gene>
<dbReference type="Proteomes" id="UP001430953">
    <property type="component" value="Unassembled WGS sequence"/>
</dbReference>
<protein>
    <recommendedName>
        <fullName evidence="5">Transmembrane protein</fullName>
    </recommendedName>
</protein>
<feature type="compositionally biased region" description="Basic and acidic residues" evidence="1">
    <location>
        <begin position="1"/>
        <end position="19"/>
    </location>
</feature>
<evidence type="ECO:0008006" key="5">
    <source>
        <dbReference type="Google" id="ProtNLM"/>
    </source>
</evidence>
<evidence type="ECO:0000256" key="1">
    <source>
        <dbReference type="SAM" id="MobiDB-lite"/>
    </source>
</evidence>
<evidence type="ECO:0000313" key="3">
    <source>
        <dbReference type="EMBL" id="KAL0128739.1"/>
    </source>
</evidence>
<comment type="caution">
    <text evidence="3">The sequence shown here is derived from an EMBL/GenBank/DDBJ whole genome shotgun (WGS) entry which is preliminary data.</text>
</comment>
<keyword evidence="2" id="KW-0472">Membrane</keyword>
<sequence length="89" mass="10893">MPTKRDADGKREGAKERNGQVRRRYSLQKDTRGQREKENVKERKIKLLIFLSLQFISLYIYLFFYITGYFIKIFSVNYVRVVKYYSFYL</sequence>
<reference evidence="3 4" key="1">
    <citation type="submission" date="2023-03" db="EMBL/GenBank/DDBJ databases">
        <title>High recombination rates correlate with genetic variation in Cardiocondyla obscurior ants.</title>
        <authorList>
            <person name="Errbii M."/>
        </authorList>
    </citation>
    <scope>NUCLEOTIDE SEQUENCE [LARGE SCALE GENOMIC DNA]</scope>
    <source>
        <strain evidence="3">Alpha-2009</strain>
        <tissue evidence="3">Whole body</tissue>
    </source>
</reference>
<proteinExistence type="predicted"/>
<organism evidence="3 4">
    <name type="scientific">Cardiocondyla obscurior</name>
    <dbReference type="NCBI Taxonomy" id="286306"/>
    <lineage>
        <taxon>Eukaryota</taxon>
        <taxon>Metazoa</taxon>
        <taxon>Ecdysozoa</taxon>
        <taxon>Arthropoda</taxon>
        <taxon>Hexapoda</taxon>
        <taxon>Insecta</taxon>
        <taxon>Pterygota</taxon>
        <taxon>Neoptera</taxon>
        <taxon>Endopterygota</taxon>
        <taxon>Hymenoptera</taxon>
        <taxon>Apocrita</taxon>
        <taxon>Aculeata</taxon>
        <taxon>Formicoidea</taxon>
        <taxon>Formicidae</taxon>
        <taxon>Myrmicinae</taxon>
        <taxon>Cardiocondyla</taxon>
    </lineage>
</organism>
<feature type="transmembrane region" description="Helical" evidence="2">
    <location>
        <begin position="47"/>
        <end position="71"/>
    </location>
</feature>
<keyword evidence="2" id="KW-0812">Transmembrane</keyword>
<accession>A0AAW2GKI8</accession>
<dbReference type="AlphaFoldDB" id="A0AAW2GKI8"/>